<reference evidence="2" key="2">
    <citation type="submission" date="2025-05" db="UniProtKB">
        <authorList>
            <consortium name="EnsemblMetazoa"/>
        </authorList>
    </citation>
    <scope>IDENTIFICATION</scope>
    <source>
        <strain evidence="2">Foshan</strain>
    </source>
</reference>
<feature type="transmembrane region" description="Helical" evidence="1">
    <location>
        <begin position="6"/>
        <end position="28"/>
    </location>
</feature>
<accession>A0ABM1YWS9</accession>
<keyword evidence="1" id="KW-1133">Transmembrane helix</keyword>
<dbReference type="RefSeq" id="XP_029709146.2">
    <property type="nucleotide sequence ID" value="XM_029853286.2"/>
</dbReference>
<organism evidence="2 3">
    <name type="scientific">Aedes albopictus</name>
    <name type="common">Asian tiger mosquito</name>
    <name type="synonym">Stegomyia albopicta</name>
    <dbReference type="NCBI Taxonomy" id="7160"/>
    <lineage>
        <taxon>Eukaryota</taxon>
        <taxon>Metazoa</taxon>
        <taxon>Ecdysozoa</taxon>
        <taxon>Arthropoda</taxon>
        <taxon>Hexapoda</taxon>
        <taxon>Insecta</taxon>
        <taxon>Pterygota</taxon>
        <taxon>Neoptera</taxon>
        <taxon>Endopterygota</taxon>
        <taxon>Diptera</taxon>
        <taxon>Nematocera</taxon>
        <taxon>Culicoidea</taxon>
        <taxon>Culicidae</taxon>
        <taxon>Culicinae</taxon>
        <taxon>Aedini</taxon>
        <taxon>Aedes</taxon>
        <taxon>Stegomyia</taxon>
    </lineage>
</organism>
<feature type="transmembrane region" description="Helical" evidence="1">
    <location>
        <begin position="120"/>
        <end position="140"/>
    </location>
</feature>
<evidence type="ECO:0000313" key="2">
    <source>
        <dbReference type="EnsemblMetazoa" id="AALFPA23_012802.P18472"/>
    </source>
</evidence>
<name>A0ABM1YWS9_AEDAL</name>
<evidence type="ECO:0000256" key="1">
    <source>
        <dbReference type="SAM" id="Phobius"/>
    </source>
</evidence>
<keyword evidence="1" id="KW-0472">Membrane</keyword>
<evidence type="ECO:0008006" key="4">
    <source>
        <dbReference type="Google" id="ProtNLM"/>
    </source>
</evidence>
<dbReference type="GeneID" id="115255306"/>
<dbReference type="Proteomes" id="UP000069940">
    <property type="component" value="Unassembled WGS sequence"/>
</dbReference>
<reference evidence="3" key="1">
    <citation type="journal article" date="2015" name="Proc. Natl. Acad. Sci. U.S.A.">
        <title>Genome sequence of the Asian Tiger mosquito, Aedes albopictus, reveals insights into its biology, genetics, and evolution.</title>
        <authorList>
            <person name="Chen X.G."/>
            <person name="Jiang X."/>
            <person name="Gu J."/>
            <person name="Xu M."/>
            <person name="Wu Y."/>
            <person name="Deng Y."/>
            <person name="Zhang C."/>
            <person name="Bonizzoni M."/>
            <person name="Dermauw W."/>
            <person name="Vontas J."/>
            <person name="Armbruster P."/>
            <person name="Huang X."/>
            <person name="Yang Y."/>
            <person name="Zhang H."/>
            <person name="He W."/>
            <person name="Peng H."/>
            <person name="Liu Y."/>
            <person name="Wu K."/>
            <person name="Chen J."/>
            <person name="Lirakis M."/>
            <person name="Topalis P."/>
            <person name="Van Leeuwen T."/>
            <person name="Hall A.B."/>
            <person name="Jiang X."/>
            <person name="Thorpe C."/>
            <person name="Mueller R.L."/>
            <person name="Sun C."/>
            <person name="Waterhouse R.M."/>
            <person name="Yan G."/>
            <person name="Tu Z.J."/>
            <person name="Fang X."/>
            <person name="James A.A."/>
        </authorList>
    </citation>
    <scope>NUCLEOTIDE SEQUENCE [LARGE SCALE GENOMIC DNA]</scope>
    <source>
        <strain evidence="3">Foshan</strain>
    </source>
</reference>
<protein>
    <recommendedName>
        <fullName evidence="4">Odorant receptor</fullName>
    </recommendedName>
</protein>
<keyword evidence="3" id="KW-1185">Reference proteome</keyword>
<dbReference type="EnsemblMetazoa" id="AALFPA23_012802.R18472">
    <property type="protein sequence ID" value="AALFPA23_012802.P18472"/>
    <property type="gene ID" value="AALFPA23_012802"/>
</dbReference>
<feature type="transmembrane region" description="Helical" evidence="1">
    <location>
        <begin position="35"/>
        <end position="54"/>
    </location>
</feature>
<evidence type="ECO:0000313" key="3">
    <source>
        <dbReference type="Proteomes" id="UP000069940"/>
    </source>
</evidence>
<proteinExistence type="predicted"/>
<sequence>MLANMVGTAFLLTHYYSLLNIGALVYMWHTMGFNGFSMVYLLTFIALLFEYYIWCRLVDSFQDVADSIGQLVYEICVYMPHSPDHHSEYRQLRTSLIIIWINNAKAYTVSCYGLLKVSTLAFVDMVDITYTVLMFLINMIDH</sequence>
<keyword evidence="1" id="KW-0812">Transmembrane</keyword>